<dbReference type="InterPro" id="IPR001307">
    <property type="entry name" value="Thiosulphate_STrfase_CS"/>
</dbReference>
<dbReference type="RefSeq" id="WP_183349079.1">
    <property type="nucleotide sequence ID" value="NZ_JACHEO010000004.1"/>
</dbReference>
<feature type="domain" description="Rhodanese" evidence="2">
    <location>
        <begin position="144"/>
        <end position="197"/>
    </location>
</feature>
<proteinExistence type="predicted"/>
<reference evidence="3 4" key="1">
    <citation type="submission" date="2020-08" db="EMBL/GenBank/DDBJ databases">
        <title>Genomic Encyclopedia of Type Strains, Phase IV (KMG-IV): sequencing the most valuable type-strain genomes for metagenomic binning, comparative biology and taxonomic classification.</title>
        <authorList>
            <person name="Goeker M."/>
        </authorList>
    </citation>
    <scope>NUCLEOTIDE SEQUENCE [LARGE SCALE GENOMIC DNA]</scope>
    <source>
        <strain evidence="3 4">DSM 28570</strain>
    </source>
</reference>
<dbReference type="Gene3D" id="3.40.250.10">
    <property type="entry name" value="Rhodanese-like domain"/>
    <property type="match status" value="1"/>
</dbReference>
<dbReference type="InterPro" id="IPR001763">
    <property type="entry name" value="Rhodanese-like_dom"/>
</dbReference>
<keyword evidence="1" id="KW-0732">Signal</keyword>
<keyword evidence="4" id="KW-1185">Reference proteome</keyword>
<dbReference type="Pfam" id="PF00581">
    <property type="entry name" value="Rhodanese"/>
    <property type="match status" value="1"/>
</dbReference>
<organism evidence="3 4">
    <name type="scientific">Desulfoprunum benzoelyticum</name>
    <dbReference type="NCBI Taxonomy" id="1506996"/>
    <lineage>
        <taxon>Bacteria</taxon>
        <taxon>Pseudomonadati</taxon>
        <taxon>Thermodesulfobacteriota</taxon>
        <taxon>Desulfobulbia</taxon>
        <taxon>Desulfobulbales</taxon>
        <taxon>Desulfobulbaceae</taxon>
        <taxon>Desulfoprunum</taxon>
    </lineage>
</organism>
<comment type="caution">
    <text evidence="3">The sequence shown here is derived from an EMBL/GenBank/DDBJ whole genome shotgun (WGS) entry which is preliminary data.</text>
</comment>
<dbReference type="Proteomes" id="UP000539642">
    <property type="component" value="Unassembled WGS sequence"/>
</dbReference>
<evidence type="ECO:0000313" key="4">
    <source>
        <dbReference type="Proteomes" id="UP000539642"/>
    </source>
</evidence>
<dbReference type="AlphaFoldDB" id="A0A840UVD3"/>
<dbReference type="PROSITE" id="PS50206">
    <property type="entry name" value="RHODANESE_3"/>
    <property type="match status" value="1"/>
</dbReference>
<feature type="chain" id="PRO_5032365385" description="Rhodanese domain-containing protein" evidence="1">
    <location>
        <begin position="23"/>
        <end position="199"/>
    </location>
</feature>
<dbReference type="EMBL" id="JACHEO010000004">
    <property type="protein sequence ID" value="MBB5347364.1"/>
    <property type="molecule type" value="Genomic_DNA"/>
</dbReference>
<protein>
    <recommendedName>
        <fullName evidence="2">Rhodanese domain-containing protein</fullName>
    </recommendedName>
</protein>
<dbReference type="SUPFAM" id="SSF52821">
    <property type="entry name" value="Rhodanese/Cell cycle control phosphatase"/>
    <property type="match status" value="1"/>
</dbReference>
<dbReference type="PROSITE" id="PS51257">
    <property type="entry name" value="PROKAR_LIPOPROTEIN"/>
    <property type="match status" value="1"/>
</dbReference>
<evidence type="ECO:0000256" key="1">
    <source>
        <dbReference type="SAM" id="SignalP"/>
    </source>
</evidence>
<accession>A0A840UVD3</accession>
<name>A0A840UVD3_9BACT</name>
<evidence type="ECO:0000313" key="3">
    <source>
        <dbReference type="EMBL" id="MBB5347364.1"/>
    </source>
</evidence>
<dbReference type="PROSITE" id="PS00380">
    <property type="entry name" value="RHODANESE_1"/>
    <property type="match status" value="1"/>
</dbReference>
<evidence type="ECO:0000259" key="2">
    <source>
        <dbReference type="PROSITE" id="PS50206"/>
    </source>
</evidence>
<dbReference type="GO" id="GO:0004792">
    <property type="term" value="F:thiosulfate-cyanide sulfurtransferase activity"/>
    <property type="evidence" value="ECO:0007669"/>
    <property type="project" value="InterPro"/>
</dbReference>
<feature type="signal peptide" evidence="1">
    <location>
        <begin position="1"/>
        <end position="22"/>
    </location>
</feature>
<sequence>MYRPASLRKLAFVLLLLSFVMAGCAEQKPTGTAASPAVSAASVKEAAIAAKEVKNYKGIIGDVSNKAKTISIAVGPEGKAETMMVLFDGKTKGTEYAKKGDSVTITYEMRDGQAFAVSIKPNLAKLPEGVTEIKTAELRGLVEKNADIALYDARPEARYAQSHLPGAISLSVDRMAKDMAAGLPKEKDKLLVFYCGGPT</sequence>
<dbReference type="InterPro" id="IPR036873">
    <property type="entry name" value="Rhodanese-like_dom_sf"/>
</dbReference>
<gene>
    <name evidence="3" type="ORF">HNQ81_001080</name>
</gene>